<evidence type="ECO:0000259" key="3">
    <source>
        <dbReference type="PROSITE" id="PS50209"/>
    </source>
</evidence>
<dbReference type="GO" id="GO:0002020">
    <property type="term" value="F:protease binding"/>
    <property type="evidence" value="ECO:0007669"/>
    <property type="project" value="InterPro"/>
</dbReference>
<feature type="domain" description="CARD" evidence="3">
    <location>
        <begin position="1"/>
        <end position="74"/>
    </location>
</feature>
<accession>A0A7R9AAZ3</accession>
<evidence type="ECO:0000256" key="1">
    <source>
        <dbReference type="SAM" id="MobiDB-lite"/>
    </source>
</evidence>
<evidence type="ECO:0000313" key="5">
    <source>
        <dbReference type="Proteomes" id="UP000677054"/>
    </source>
</evidence>
<dbReference type="InterPro" id="IPR011029">
    <property type="entry name" value="DEATH-like_dom_sf"/>
</dbReference>
<dbReference type="InterPro" id="IPR001315">
    <property type="entry name" value="CARD"/>
</dbReference>
<proteinExistence type="predicted"/>
<name>A0A7R9AAZ3_9CRUS</name>
<dbReference type="EMBL" id="CAJPEV010003090">
    <property type="protein sequence ID" value="CAG0898889.1"/>
    <property type="molecule type" value="Genomic_DNA"/>
</dbReference>
<dbReference type="SUPFAM" id="SSF47986">
    <property type="entry name" value="DEATH domain"/>
    <property type="match status" value="2"/>
</dbReference>
<dbReference type="PANTHER" id="PTHR15034">
    <property type="entry name" value="DEATH DOMAIN-CONTAINING PROTEIN CRADD"/>
    <property type="match status" value="1"/>
</dbReference>
<keyword evidence="2" id="KW-0472">Membrane</keyword>
<keyword evidence="2" id="KW-0812">Transmembrane</keyword>
<dbReference type="AlphaFoldDB" id="A0A7R9AAZ3"/>
<evidence type="ECO:0000313" key="4">
    <source>
        <dbReference type="EMBL" id="CAD7250820.1"/>
    </source>
</evidence>
<reference evidence="4" key="1">
    <citation type="submission" date="2020-11" db="EMBL/GenBank/DDBJ databases">
        <authorList>
            <person name="Tran Van P."/>
        </authorList>
    </citation>
    <scope>NUCLEOTIDE SEQUENCE</scope>
</reference>
<feature type="domain" description="CARD" evidence="3">
    <location>
        <begin position="165"/>
        <end position="257"/>
    </location>
</feature>
<dbReference type="InterPro" id="IPR037939">
    <property type="entry name" value="CRADD"/>
</dbReference>
<keyword evidence="2" id="KW-1133">Transmembrane helix</keyword>
<dbReference type="GO" id="GO:0042981">
    <property type="term" value="P:regulation of apoptotic process"/>
    <property type="evidence" value="ECO:0007669"/>
    <property type="project" value="InterPro"/>
</dbReference>
<dbReference type="CDD" id="cd01671">
    <property type="entry name" value="CARD"/>
    <property type="match status" value="1"/>
</dbReference>
<dbReference type="Proteomes" id="UP000677054">
    <property type="component" value="Unassembled WGS sequence"/>
</dbReference>
<dbReference type="Pfam" id="PF00619">
    <property type="entry name" value="CARD"/>
    <property type="match status" value="1"/>
</dbReference>
<feature type="region of interest" description="Disordered" evidence="1">
    <location>
        <begin position="87"/>
        <end position="106"/>
    </location>
</feature>
<gene>
    <name evidence="4" type="ORF">DSTB1V02_LOCUS10589</name>
</gene>
<dbReference type="PROSITE" id="PS50209">
    <property type="entry name" value="CARD"/>
    <property type="match status" value="2"/>
</dbReference>
<feature type="transmembrane region" description="Helical" evidence="2">
    <location>
        <begin position="140"/>
        <end position="157"/>
    </location>
</feature>
<dbReference type="EMBL" id="LR902607">
    <property type="protein sequence ID" value="CAD7250820.1"/>
    <property type="molecule type" value="Genomic_DNA"/>
</dbReference>
<dbReference type="Gene3D" id="1.10.533.10">
    <property type="entry name" value="Death Domain, Fas"/>
    <property type="match status" value="2"/>
</dbReference>
<dbReference type="GO" id="GO:0070513">
    <property type="term" value="F:death domain binding"/>
    <property type="evidence" value="ECO:0007669"/>
    <property type="project" value="InterPro"/>
</dbReference>
<sequence length="263" mass="30107">MDKLDVDQIAPILISKNILSVEWRDTVKGHKTRRDERQTILESVRMKGPTGFQVFRQALEEIEQAHLIPLPHHASSHQSGLPHVNLIGREPAANPTSPPDAGPNVDRFQESIIQGAPEPYRRSGFSGCKKQFQTLLKTRNVVACIVLLIAVGTYFMVPREYLRSENLISWNVIKANRLVLRDEYNVDGKELLRSLSDKNVFTLFEAKQIRSKDDPRELYDELFEILFHKDRNKYVSIFLNALTAIGRQDARDFLLTQANVMSE</sequence>
<evidence type="ECO:0000256" key="2">
    <source>
        <dbReference type="SAM" id="Phobius"/>
    </source>
</evidence>
<organism evidence="4">
    <name type="scientific">Darwinula stevensoni</name>
    <dbReference type="NCBI Taxonomy" id="69355"/>
    <lineage>
        <taxon>Eukaryota</taxon>
        <taxon>Metazoa</taxon>
        <taxon>Ecdysozoa</taxon>
        <taxon>Arthropoda</taxon>
        <taxon>Crustacea</taxon>
        <taxon>Oligostraca</taxon>
        <taxon>Ostracoda</taxon>
        <taxon>Podocopa</taxon>
        <taxon>Podocopida</taxon>
        <taxon>Darwinulocopina</taxon>
        <taxon>Darwinuloidea</taxon>
        <taxon>Darwinulidae</taxon>
        <taxon>Darwinula</taxon>
    </lineage>
</organism>
<protein>
    <recommendedName>
        <fullName evidence="3">CARD domain-containing protein</fullName>
    </recommendedName>
</protein>
<dbReference type="PANTHER" id="PTHR15034:SF5">
    <property type="entry name" value="DEATH DOMAIN-CONTAINING PROTEIN CRADD"/>
    <property type="match status" value="1"/>
</dbReference>
<keyword evidence="5" id="KW-1185">Reference proteome</keyword>